<accession>A0A0G1B7U1</accession>
<dbReference type="AlphaFoldDB" id="A0A0G1B7U1"/>
<evidence type="ECO:0000313" key="1">
    <source>
        <dbReference type="EMBL" id="KKS42386.1"/>
    </source>
</evidence>
<dbReference type="Proteomes" id="UP000034875">
    <property type="component" value="Unassembled WGS sequence"/>
</dbReference>
<sequence length="297" mass="34592">MHAKLVDDMSEKHKSLFSVFPISKYLSLLRAIPEIASYHYINSDMIRFCDSTKNGFGSNALSNYNKLLLLTLIVSANKNVKWTQFSNDIQHLYLLNFKRIISQIENNSSDNYYSYGNDKFCKDIAICCLRMIPTGSRKIHLNGIPKTFLFKGKIHHIFSKVLFVLFNLKGLKPLYEMHTDSHDPDLMAEFNLEGFIRSYKRIAGILKENPRVKGVFASSWFYDPQIASISPRLAYLREIITDNGGKVFYMGDNKASTQDALLKSPMRRKLFEEKKYIPRVYMIIWPRKNMLQWTEKI</sequence>
<organism evidence="1 2">
    <name type="scientific">candidate division CPR1 bacterium GW2011_GWA2_42_17</name>
    <dbReference type="NCBI Taxonomy" id="1618341"/>
    <lineage>
        <taxon>Bacteria</taxon>
        <taxon>candidate division CPR1</taxon>
    </lineage>
</organism>
<proteinExistence type="predicted"/>
<dbReference type="EMBL" id="LCCZ01000045">
    <property type="protein sequence ID" value="KKS42386.1"/>
    <property type="molecule type" value="Genomic_DNA"/>
</dbReference>
<protein>
    <submittedName>
        <fullName evidence="1">Uncharacterized protein</fullName>
    </submittedName>
</protein>
<name>A0A0G1B7U1_9BACT</name>
<gene>
    <name evidence="1" type="ORF">UV05_C0045G0006</name>
</gene>
<comment type="caution">
    <text evidence="1">The sequence shown here is derived from an EMBL/GenBank/DDBJ whole genome shotgun (WGS) entry which is preliminary data.</text>
</comment>
<evidence type="ECO:0000313" key="2">
    <source>
        <dbReference type="Proteomes" id="UP000034875"/>
    </source>
</evidence>
<reference evidence="1 2" key="1">
    <citation type="journal article" date="2015" name="Nature">
        <title>rRNA introns, odd ribosomes, and small enigmatic genomes across a large radiation of phyla.</title>
        <authorList>
            <person name="Brown C.T."/>
            <person name="Hug L.A."/>
            <person name="Thomas B.C."/>
            <person name="Sharon I."/>
            <person name="Castelle C.J."/>
            <person name="Singh A."/>
            <person name="Wilkins M.J."/>
            <person name="Williams K.H."/>
            <person name="Banfield J.F."/>
        </authorList>
    </citation>
    <scope>NUCLEOTIDE SEQUENCE [LARGE SCALE GENOMIC DNA]</scope>
</reference>